<dbReference type="InterPro" id="IPR036097">
    <property type="entry name" value="HisK_dim/P_sf"/>
</dbReference>
<evidence type="ECO:0000256" key="6">
    <source>
        <dbReference type="SAM" id="Coils"/>
    </source>
</evidence>
<accession>Q2VYT2</accession>
<dbReference type="OrthoDB" id="7320983at2"/>
<evidence type="ECO:0000256" key="4">
    <source>
        <dbReference type="ARBA" id="ARBA00022679"/>
    </source>
</evidence>
<dbReference type="KEGG" id="mag:amb4439"/>
<dbReference type="SUPFAM" id="SSF55874">
    <property type="entry name" value="ATPase domain of HSP90 chaperone/DNA topoisomerase II/histidine kinase"/>
    <property type="match status" value="1"/>
</dbReference>
<dbReference type="STRING" id="342108.amb4439"/>
<dbReference type="PANTHER" id="PTHR43304:SF1">
    <property type="entry name" value="PAC DOMAIN-CONTAINING PROTEIN"/>
    <property type="match status" value="1"/>
</dbReference>
<comment type="catalytic activity">
    <reaction evidence="1">
        <text>ATP + protein L-histidine = ADP + protein N-phospho-L-histidine.</text>
        <dbReference type="EC" id="2.7.13.3"/>
    </reaction>
</comment>
<dbReference type="PANTHER" id="PTHR43304">
    <property type="entry name" value="PHYTOCHROME-LIKE PROTEIN CPH1"/>
    <property type="match status" value="1"/>
</dbReference>
<keyword evidence="6" id="KW-0175">Coiled coil</keyword>
<dbReference type="InterPro" id="IPR036890">
    <property type="entry name" value="HATPase_C_sf"/>
</dbReference>
<dbReference type="InterPro" id="IPR052162">
    <property type="entry name" value="Sensor_kinase/Photoreceptor"/>
</dbReference>
<evidence type="ECO:0000256" key="3">
    <source>
        <dbReference type="ARBA" id="ARBA00022553"/>
    </source>
</evidence>
<feature type="coiled-coil region" evidence="6">
    <location>
        <begin position="348"/>
        <end position="379"/>
    </location>
</feature>
<dbReference type="InterPro" id="IPR003594">
    <property type="entry name" value="HATPase_dom"/>
</dbReference>
<dbReference type="Gene3D" id="3.30.450.20">
    <property type="entry name" value="PAS domain"/>
    <property type="match status" value="2"/>
</dbReference>
<keyword evidence="9" id="KW-1185">Reference proteome</keyword>
<keyword evidence="3" id="KW-0597">Phosphoprotein</keyword>
<evidence type="ECO:0000313" key="9">
    <source>
        <dbReference type="Proteomes" id="UP000007058"/>
    </source>
</evidence>
<dbReference type="InterPro" id="IPR003661">
    <property type="entry name" value="HisK_dim/P_dom"/>
</dbReference>
<dbReference type="FunFam" id="3.30.565.10:FF:000006">
    <property type="entry name" value="Sensor histidine kinase WalK"/>
    <property type="match status" value="1"/>
</dbReference>
<sequence length="612" mass="66285">MPYGIELTARQSSSHYDRVAAAKGTDCMAGGLGKRGTVWQWKGRLFTVCLMVVIGSLWGGQAWLNHSLALADAENLAVSLARSLQYQVHGSLRGVEALLNEVADSLESGHGLTPVQRERYRGRLAGSPEIRNLVVADADGRVTDISVAQPGEAISHGIGTVGDRDYFQALRTGGTSRPLVIGAPVVSRFSGQSSIPVARAIFRGDNSFAGIVVAGIDPREFREQIESVAVEPEGGAALIRSDGIFLARVPRHDEYIGRSVATSPLFRDHLSRSPSGIAHFVSVADGNDKIVAFETLTNYPLVVTVGITSRTALARWKRQTTIEAMVLAVLAASLLMVATLYDLRVALSRRLTEQLAASHDELERQVEERTAHLAASNAELERFAYVASHDLKEPLRSVSGFLQLLDRRYRDKLDAEGHEFIEFAVNAAKRSSAQIDDLLAFSRVGRLDGPPECCDSGALARGALESLAPAMDGLEADVAIGDLPPVWGRPAQLQSVFQNLIGNAVKYHAEGRPPRVDVRAERDSDGMIRFSVADNGIGIEAQYHERVFGIFQRLHPIGRYPGTGIGLAMCRKIIQRHGGRIWLDSRPGAGTTVFFTLKHADGDAPRLQASAQ</sequence>
<dbReference type="InterPro" id="IPR005467">
    <property type="entry name" value="His_kinase_dom"/>
</dbReference>
<dbReference type="Pfam" id="PF02518">
    <property type="entry name" value="HATPase_c"/>
    <property type="match status" value="1"/>
</dbReference>
<reference evidence="8 9" key="1">
    <citation type="journal article" date="2005" name="DNA Res.">
        <title>Complete genome sequence of the facultative anaerobic magnetotactic bacterium Magnetospirillum sp. strain AMB-1.</title>
        <authorList>
            <person name="Matsunaga T."/>
            <person name="Okamura Y."/>
            <person name="Fukuda Y."/>
            <person name="Wahyudi A.T."/>
            <person name="Murase Y."/>
            <person name="Takeyama H."/>
        </authorList>
    </citation>
    <scope>NUCLEOTIDE SEQUENCE [LARGE SCALE GENOMIC DNA]</scope>
    <source>
        <strain evidence="9">ATCC 700264 / AMB-1</strain>
    </source>
</reference>
<gene>
    <name evidence="8" type="ordered locus">amb4439</name>
</gene>
<dbReference type="PRINTS" id="PR00344">
    <property type="entry name" value="BCTRLSENSOR"/>
</dbReference>
<dbReference type="SMART" id="SM00388">
    <property type="entry name" value="HisKA"/>
    <property type="match status" value="1"/>
</dbReference>
<protein>
    <recommendedName>
        <fullName evidence="2">histidine kinase</fullName>
        <ecNumber evidence="2">2.7.13.3</ecNumber>
    </recommendedName>
</protein>
<dbReference type="InterPro" id="IPR054327">
    <property type="entry name" value="His-kinase-like_sensor"/>
</dbReference>
<proteinExistence type="predicted"/>
<keyword evidence="4" id="KW-0808">Transferase</keyword>
<dbReference type="CDD" id="cd12914">
    <property type="entry name" value="PDC1_DGC_like"/>
    <property type="match status" value="1"/>
</dbReference>
<evidence type="ECO:0000259" key="7">
    <source>
        <dbReference type="PROSITE" id="PS50109"/>
    </source>
</evidence>
<dbReference type="SUPFAM" id="SSF47384">
    <property type="entry name" value="Homodimeric domain of signal transducing histidine kinase"/>
    <property type="match status" value="1"/>
</dbReference>
<dbReference type="Pfam" id="PF00512">
    <property type="entry name" value="HisKA"/>
    <property type="match status" value="1"/>
</dbReference>
<dbReference type="EMBL" id="AP007255">
    <property type="protein sequence ID" value="BAE53243.1"/>
    <property type="molecule type" value="Genomic_DNA"/>
</dbReference>
<evidence type="ECO:0000313" key="8">
    <source>
        <dbReference type="EMBL" id="BAE53243.1"/>
    </source>
</evidence>
<dbReference type="InterPro" id="IPR004358">
    <property type="entry name" value="Sig_transdc_His_kin-like_C"/>
</dbReference>
<feature type="domain" description="Histidine kinase" evidence="7">
    <location>
        <begin position="386"/>
        <end position="601"/>
    </location>
</feature>
<name>Q2VYT2_PARM1</name>
<dbReference type="RefSeq" id="WP_011386783.1">
    <property type="nucleotide sequence ID" value="NC_007626.1"/>
</dbReference>
<dbReference type="PROSITE" id="PS50109">
    <property type="entry name" value="HIS_KIN"/>
    <property type="match status" value="1"/>
</dbReference>
<dbReference type="CDD" id="cd12915">
    <property type="entry name" value="PDC2_DGC_like"/>
    <property type="match status" value="1"/>
</dbReference>
<dbReference type="EC" id="2.7.13.3" evidence="2"/>
<dbReference type="AlphaFoldDB" id="Q2VYT2"/>
<dbReference type="CDD" id="cd00082">
    <property type="entry name" value="HisKA"/>
    <property type="match status" value="1"/>
</dbReference>
<dbReference type="Pfam" id="PF22588">
    <property type="entry name" value="dCache_1_like"/>
    <property type="match status" value="1"/>
</dbReference>
<dbReference type="Gene3D" id="1.10.287.130">
    <property type="match status" value="1"/>
</dbReference>
<dbReference type="SMART" id="SM00387">
    <property type="entry name" value="HATPase_c"/>
    <property type="match status" value="1"/>
</dbReference>
<dbReference type="Gene3D" id="3.30.565.10">
    <property type="entry name" value="Histidine kinase-like ATPase, C-terminal domain"/>
    <property type="match status" value="1"/>
</dbReference>
<dbReference type="Proteomes" id="UP000007058">
    <property type="component" value="Chromosome"/>
</dbReference>
<evidence type="ECO:0000256" key="2">
    <source>
        <dbReference type="ARBA" id="ARBA00012438"/>
    </source>
</evidence>
<keyword evidence="5 8" id="KW-0418">Kinase</keyword>
<dbReference type="GO" id="GO:0000155">
    <property type="term" value="F:phosphorelay sensor kinase activity"/>
    <property type="evidence" value="ECO:0007669"/>
    <property type="project" value="InterPro"/>
</dbReference>
<evidence type="ECO:0000256" key="1">
    <source>
        <dbReference type="ARBA" id="ARBA00000085"/>
    </source>
</evidence>
<dbReference type="HOGENOM" id="CLU_000445_114_21_5"/>
<evidence type="ECO:0000256" key="5">
    <source>
        <dbReference type="ARBA" id="ARBA00022777"/>
    </source>
</evidence>
<organism evidence="8 9">
    <name type="scientific">Paramagnetospirillum magneticum (strain ATCC 700264 / AMB-1)</name>
    <name type="common">Magnetospirillum magneticum</name>
    <dbReference type="NCBI Taxonomy" id="342108"/>
    <lineage>
        <taxon>Bacteria</taxon>
        <taxon>Pseudomonadati</taxon>
        <taxon>Pseudomonadota</taxon>
        <taxon>Alphaproteobacteria</taxon>
        <taxon>Rhodospirillales</taxon>
        <taxon>Magnetospirillaceae</taxon>
        <taxon>Paramagnetospirillum</taxon>
    </lineage>
</organism>